<feature type="chain" id="PRO_5001761707" evidence="10">
    <location>
        <begin position="34"/>
        <end position="1019"/>
    </location>
</feature>
<keyword evidence="4 8" id="KW-0812">Transmembrane</keyword>
<evidence type="ECO:0000256" key="8">
    <source>
        <dbReference type="PROSITE-ProRule" id="PRU01360"/>
    </source>
</evidence>
<evidence type="ECO:0000313" key="13">
    <source>
        <dbReference type="EMBL" id="KEQ29447.1"/>
    </source>
</evidence>
<dbReference type="InterPro" id="IPR000531">
    <property type="entry name" value="Beta-barrel_TonB"/>
</dbReference>
<keyword evidence="6 8" id="KW-0472">Membrane</keyword>
<sequence>MKQKFTRLMKPGLPLYSGIALLSLGLCAPEIRAANLPAELNPTTGIMPYRQELTIQGTVKDETGLGLPGVSIKVKGTQTVVSTDANGKYSIKVPTSAAILVFNFIGYEAQEAPVGTKTTIDVQLKPSSTTLENVEIVSVGYGTLSSKEVTSAVTHVSAEKFNQSGSRNPLDLIQGKVAGLQLTRTGGSNPNSGVATQLRGAVSVQGAAAPLYVIDGIPGGNPDLLQQDDIESIDVLKDGSGAAIYGTSANAGVILITTKKGKPGPPVFNYSSYFRKEYIRDRQKFLTADEYREKIASGELKQQDFGSSTDFYDDMINHSNLSMNHNLSLSGGTEKSSYRASVNYRNLEGIAKENGREEYTLRLNVNQKGLNDRLNVQLNLATNINKANMLGGNDELNTTPIWESEMAKNPTLSNYNPDGTYRFDLTSTNYFARLKQETQYRKQQTSSADGKIDMEIIDGLKASVFGSVTRNNFNDGGYRLKAGEDSMENSDFPGGGFAMRGMELEQKYALEPTIQYQKTFAERHSVTAIGGYSYRYNIRETSLMENRGFINDNFHEDRMQEGAALGLGLAKMESGKQDDTLTAFFGRINYALDNKYLLQVIMRREGSSKFGVNNRWGNFPAVSVGWNVSEENFMKDIKFINYLKLRGGYGVTGNTPNDNNVSRVTMGPGNKYLFPDGNWYQTYGPDANPNPNLKWETKRELNIGLDFKLADNRLSGSIDVFKRTTKDLLDRYTSPQPPYVQDKIFANVGTISSKGIELAISYAAIKNDNFSWSMDATASTIKNVLDSYSNDQFKVPYQPFGDIEGAGDLGKAITTYEGGEVGIFYGKRFAGFTPEGKWLFYNRNGEAVTNDKINVSYDEGLTDLAPLGRATPKYYMSWTNNFRYKDFDLRIFLRGKFDYKILNTTALTYGNKTWSGNVLKETFGKYADINDTYMYSDYYLESGSHVKIDEVTLGYNIKSKSNWFRNARVYITGQNLATITGYSGNDPDFVQDTGLGPGIDLRNRYPNSRSFLVGLNVGF</sequence>
<dbReference type="Gene3D" id="2.170.130.10">
    <property type="entry name" value="TonB-dependent receptor, plug domain"/>
    <property type="match status" value="1"/>
</dbReference>
<evidence type="ECO:0000259" key="11">
    <source>
        <dbReference type="Pfam" id="PF00593"/>
    </source>
</evidence>
<dbReference type="PROSITE" id="PS52016">
    <property type="entry name" value="TONB_DEPENDENT_REC_3"/>
    <property type="match status" value="1"/>
</dbReference>
<keyword evidence="14" id="KW-1185">Reference proteome</keyword>
<evidence type="ECO:0000256" key="10">
    <source>
        <dbReference type="SAM" id="SignalP"/>
    </source>
</evidence>
<dbReference type="EMBL" id="JNFF01000072">
    <property type="protein sequence ID" value="KEQ29447.1"/>
    <property type="molecule type" value="Genomic_DNA"/>
</dbReference>
<name>A0A081PFH4_9SPHI</name>
<accession>A0A081PFH4</accession>
<protein>
    <submittedName>
        <fullName evidence="13">TonB-dependent receptor</fullName>
    </submittedName>
</protein>
<keyword evidence="2 8" id="KW-0813">Transport</keyword>
<dbReference type="eggNOG" id="COG1629">
    <property type="taxonomic scope" value="Bacteria"/>
</dbReference>
<dbReference type="Gene3D" id="2.60.40.1120">
    <property type="entry name" value="Carboxypeptidase-like, regulatory domain"/>
    <property type="match status" value="1"/>
</dbReference>
<evidence type="ECO:0000256" key="5">
    <source>
        <dbReference type="ARBA" id="ARBA00023077"/>
    </source>
</evidence>
<dbReference type="InterPro" id="IPR023997">
    <property type="entry name" value="TonB-dep_OMP_SusC/RagA_CS"/>
</dbReference>
<evidence type="ECO:0000256" key="6">
    <source>
        <dbReference type="ARBA" id="ARBA00023136"/>
    </source>
</evidence>
<comment type="subcellular location">
    <subcellularLocation>
        <location evidence="1 8">Cell outer membrane</location>
        <topology evidence="1 8">Multi-pass membrane protein</topology>
    </subcellularLocation>
</comment>
<dbReference type="Pfam" id="PF00593">
    <property type="entry name" value="TonB_dep_Rec_b-barrel"/>
    <property type="match status" value="1"/>
</dbReference>
<dbReference type="Pfam" id="PF13715">
    <property type="entry name" value="CarbopepD_reg_2"/>
    <property type="match status" value="1"/>
</dbReference>
<dbReference type="InterPro" id="IPR008969">
    <property type="entry name" value="CarboxyPept-like_regulatory"/>
</dbReference>
<evidence type="ECO:0000256" key="4">
    <source>
        <dbReference type="ARBA" id="ARBA00022692"/>
    </source>
</evidence>
<feature type="domain" description="TonB-dependent receptor-like beta-barrel" evidence="11">
    <location>
        <begin position="415"/>
        <end position="976"/>
    </location>
</feature>
<organism evidence="13 14">
    <name type="scientific">Pedobacter antarcticus 4BY</name>
    <dbReference type="NCBI Taxonomy" id="1358423"/>
    <lineage>
        <taxon>Bacteria</taxon>
        <taxon>Pseudomonadati</taxon>
        <taxon>Bacteroidota</taxon>
        <taxon>Sphingobacteriia</taxon>
        <taxon>Sphingobacteriales</taxon>
        <taxon>Sphingobacteriaceae</taxon>
        <taxon>Pedobacter</taxon>
    </lineage>
</organism>
<dbReference type="NCBIfam" id="TIGR04056">
    <property type="entry name" value="OMP_RagA_SusC"/>
    <property type="match status" value="1"/>
</dbReference>
<evidence type="ECO:0000313" key="14">
    <source>
        <dbReference type="Proteomes" id="UP000028007"/>
    </source>
</evidence>
<dbReference type="InterPro" id="IPR036942">
    <property type="entry name" value="Beta-barrel_TonB_sf"/>
</dbReference>
<feature type="signal peptide" evidence="10">
    <location>
        <begin position="1"/>
        <end position="33"/>
    </location>
</feature>
<keyword evidence="3 8" id="KW-1134">Transmembrane beta strand</keyword>
<evidence type="ECO:0000259" key="12">
    <source>
        <dbReference type="Pfam" id="PF07715"/>
    </source>
</evidence>
<dbReference type="RefSeq" id="WP_234797554.1">
    <property type="nucleotide sequence ID" value="NZ_JNFF01000072.1"/>
</dbReference>
<evidence type="ECO:0000256" key="3">
    <source>
        <dbReference type="ARBA" id="ARBA00022452"/>
    </source>
</evidence>
<comment type="caution">
    <text evidence="13">The sequence shown here is derived from an EMBL/GenBank/DDBJ whole genome shotgun (WGS) entry which is preliminary data.</text>
</comment>
<keyword evidence="13" id="KW-0675">Receptor</keyword>
<dbReference type="Proteomes" id="UP000028007">
    <property type="component" value="Unassembled WGS sequence"/>
</dbReference>
<keyword evidence="10" id="KW-0732">Signal</keyword>
<dbReference type="InterPro" id="IPR012910">
    <property type="entry name" value="Plug_dom"/>
</dbReference>
<proteinExistence type="inferred from homology"/>
<dbReference type="SUPFAM" id="SSF49464">
    <property type="entry name" value="Carboxypeptidase regulatory domain-like"/>
    <property type="match status" value="1"/>
</dbReference>
<dbReference type="NCBIfam" id="TIGR04057">
    <property type="entry name" value="SusC_RagA_signa"/>
    <property type="match status" value="1"/>
</dbReference>
<dbReference type="GO" id="GO:0009279">
    <property type="term" value="C:cell outer membrane"/>
    <property type="evidence" value="ECO:0007669"/>
    <property type="project" value="UniProtKB-SubCell"/>
</dbReference>
<evidence type="ECO:0000256" key="2">
    <source>
        <dbReference type="ARBA" id="ARBA00022448"/>
    </source>
</evidence>
<reference evidence="13 14" key="1">
    <citation type="journal article" date="1992" name="Int. J. Syst. Bacteriol.">
        <title>Sphingobacterium antarcticus sp. nov. a Psychrotrophic Bacterium from the Soils of Schirmacher Oasis, Antarctica.</title>
        <authorList>
            <person name="Shivaji S."/>
            <person name="Ray M.K."/>
            <person name="Rao N.S."/>
            <person name="Saiserr L."/>
            <person name="Jagannadham M.V."/>
            <person name="Kumar G.S."/>
            <person name="Reddy G."/>
            <person name="Bhargava P.M."/>
        </authorList>
    </citation>
    <scope>NUCLEOTIDE SEQUENCE [LARGE SCALE GENOMIC DNA]</scope>
    <source>
        <strain evidence="13 14">4BY</strain>
    </source>
</reference>
<dbReference type="Pfam" id="PF07715">
    <property type="entry name" value="Plug"/>
    <property type="match status" value="1"/>
</dbReference>
<dbReference type="SUPFAM" id="SSF56935">
    <property type="entry name" value="Porins"/>
    <property type="match status" value="1"/>
</dbReference>
<dbReference type="InterPro" id="IPR037066">
    <property type="entry name" value="Plug_dom_sf"/>
</dbReference>
<keyword evidence="5 9" id="KW-0798">TonB box</keyword>
<evidence type="ECO:0000256" key="9">
    <source>
        <dbReference type="RuleBase" id="RU003357"/>
    </source>
</evidence>
<evidence type="ECO:0000256" key="1">
    <source>
        <dbReference type="ARBA" id="ARBA00004571"/>
    </source>
</evidence>
<dbReference type="InterPro" id="IPR039426">
    <property type="entry name" value="TonB-dep_rcpt-like"/>
</dbReference>
<dbReference type="InterPro" id="IPR023996">
    <property type="entry name" value="TonB-dep_OMP_SusC/RagA"/>
</dbReference>
<comment type="similarity">
    <text evidence="8 9">Belongs to the TonB-dependent receptor family.</text>
</comment>
<evidence type="ECO:0000256" key="7">
    <source>
        <dbReference type="ARBA" id="ARBA00023237"/>
    </source>
</evidence>
<keyword evidence="7 8" id="KW-0998">Cell outer membrane</keyword>
<dbReference type="Gene3D" id="2.40.170.20">
    <property type="entry name" value="TonB-dependent receptor, beta-barrel domain"/>
    <property type="match status" value="1"/>
</dbReference>
<feature type="domain" description="TonB-dependent receptor plug" evidence="12">
    <location>
        <begin position="147"/>
        <end position="253"/>
    </location>
</feature>
<dbReference type="AlphaFoldDB" id="A0A081PFH4"/>
<gene>
    <name evidence="13" type="ORF">N180_03565</name>
</gene>